<feature type="domain" description="DUF5666" evidence="2">
    <location>
        <begin position="121"/>
        <end position="177"/>
    </location>
</feature>
<feature type="signal peptide" evidence="1">
    <location>
        <begin position="1"/>
        <end position="24"/>
    </location>
</feature>
<keyword evidence="1" id="KW-0732">Signal</keyword>
<feature type="domain" description="DUF5666" evidence="2">
    <location>
        <begin position="268"/>
        <end position="324"/>
    </location>
</feature>
<comment type="caution">
    <text evidence="3">The sequence shown here is derived from an EMBL/GenBank/DDBJ whole genome shotgun (WGS) entry which is preliminary data.</text>
</comment>
<evidence type="ECO:0000259" key="2">
    <source>
        <dbReference type="Pfam" id="PF18914"/>
    </source>
</evidence>
<evidence type="ECO:0000313" key="4">
    <source>
        <dbReference type="Proteomes" id="UP000288178"/>
    </source>
</evidence>
<keyword evidence="4" id="KW-1185">Reference proteome</keyword>
<reference evidence="3 4" key="1">
    <citation type="submission" date="2019-01" db="EMBL/GenBank/DDBJ databases">
        <authorList>
            <person name="Chen W.-M."/>
        </authorList>
    </citation>
    <scope>NUCLEOTIDE SEQUENCE [LARGE SCALE GENOMIC DNA]</scope>
    <source>
        <strain evidence="3 4">ICH-3</strain>
    </source>
</reference>
<organism evidence="3 4">
    <name type="scientific">Rubrivivax albus</name>
    <dbReference type="NCBI Taxonomy" id="2499835"/>
    <lineage>
        <taxon>Bacteria</taxon>
        <taxon>Pseudomonadati</taxon>
        <taxon>Pseudomonadota</taxon>
        <taxon>Betaproteobacteria</taxon>
        <taxon>Burkholderiales</taxon>
        <taxon>Sphaerotilaceae</taxon>
        <taxon>Rubrivivax</taxon>
    </lineage>
</organism>
<protein>
    <recommendedName>
        <fullName evidence="2">DUF5666 domain-containing protein</fullName>
    </recommendedName>
</protein>
<accession>A0A3S3SEC6</accession>
<dbReference type="AlphaFoldDB" id="A0A3S3SEC6"/>
<feature type="domain" description="DUF5666" evidence="2">
    <location>
        <begin position="341"/>
        <end position="394"/>
    </location>
</feature>
<gene>
    <name evidence="3" type="ORF">ENE75_01055</name>
</gene>
<dbReference type="RefSeq" id="WP_128194755.1">
    <property type="nucleotide sequence ID" value="NZ_SACT01000001.1"/>
</dbReference>
<dbReference type="Proteomes" id="UP000288178">
    <property type="component" value="Unassembled WGS sequence"/>
</dbReference>
<dbReference type="InterPro" id="IPR043724">
    <property type="entry name" value="DUF5666"/>
</dbReference>
<dbReference type="OrthoDB" id="8906854at2"/>
<dbReference type="EMBL" id="SACT01000001">
    <property type="protein sequence ID" value="RVT53522.1"/>
    <property type="molecule type" value="Genomic_DNA"/>
</dbReference>
<proteinExistence type="predicted"/>
<feature type="chain" id="PRO_5018614335" description="DUF5666 domain-containing protein" evidence="1">
    <location>
        <begin position="25"/>
        <end position="475"/>
    </location>
</feature>
<evidence type="ECO:0000256" key="1">
    <source>
        <dbReference type="SAM" id="SignalP"/>
    </source>
</evidence>
<evidence type="ECO:0000313" key="3">
    <source>
        <dbReference type="EMBL" id="RVT53522.1"/>
    </source>
</evidence>
<dbReference type="Pfam" id="PF18914">
    <property type="entry name" value="DUF5666"/>
    <property type="match status" value="3"/>
</dbReference>
<name>A0A3S3SEC6_9BURK</name>
<sequence>MNITTTTRRRWVAILAAATAVLLAACGGGGGIGGTGTGGDGTGGGGGGGGIGGTGAAYGEITGFGSVWVNGVRYDTSSASFRRDDDDNASQSDLRVGMVARVEGDATAGTATRVTVDSALKGRVEQAAADRYVVMGQTVTVDAGTRFENGVRPTLGDYVEVHGLPQTAGTVAATYIERKSTLATPPFVVTGFVAAHDTAASTFTVGALTVSYAGADVSDMPAGSWVGLAVEAKGSACAGTPVCGTLTASKVEPSGPRIASSPKAEIEGYVVSGTVSDFMVAGLRVLTTGSTVFEDGVAADFAIGTKLEAEGPITDGVMTATKVEFKAGARVEADVLTVVGDRITLAGLPGIEVQLTAQTELKDLASLADVVPGLHVRLRGRPVGDALVVATELEARSPDSDVDLRGSVSAATDPTLTILGVTIDTTGLPDSAFREEDVVIGRTAFFAALGNGRPVEAKGRRSGNTVIWEEFELED</sequence>